<dbReference type="Bgee" id="ENSOANG00000013368">
    <property type="expression patterns" value="Expressed in cerebellum and 6 other cell types or tissues"/>
</dbReference>
<protein>
    <recommendedName>
        <fullName evidence="12">Ig-like domain-containing protein</fullName>
    </recommendedName>
</protein>
<comment type="subcellular location">
    <subcellularLocation>
        <location evidence="1">Membrane</location>
    </subcellularLocation>
</comment>
<dbReference type="Gene3D" id="2.60.40.10">
    <property type="entry name" value="Immunoglobulins"/>
    <property type="match status" value="2"/>
</dbReference>
<reference evidence="13 14" key="1">
    <citation type="journal article" date="2008" name="Nature">
        <title>Genome analysis of the platypus reveals unique signatures of evolution.</title>
        <authorList>
            <person name="Warren W.C."/>
            <person name="Hillier L.W."/>
            <person name="Marshall Graves J.A."/>
            <person name="Birney E."/>
            <person name="Ponting C.P."/>
            <person name="Grutzner F."/>
            <person name="Belov K."/>
            <person name="Miller W."/>
            <person name="Clarke L."/>
            <person name="Chinwalla A.T."/>
            <person name="Yang S.P."/>
            <person name="Heger A."/>
            <person name="Locke D.P."/>
            <person name="Miethke P."/>
            <person name="Waters P.D."/>
            <person name="Veyrunes F."/>
            <person name="Fulton L."/>
            <person name="Fulton B."/>
            <person name="Graves T."/>
            <person name="Wallis J."/>
            <person name="Puente X.S."/>
            <person name="Lopez-Otin C."/>
            <person name="Ordonez G.R."/>
            <person name="Eichler E.E."/>
            <person name="Chen L."/>
            <person name="Cheng Z."/>
            <person name="Deakin J.E."/>
            <person name="Alsop A."/>
            <person name="Thompson K."/>
            <person name="Kirby P."/>
            <person name="Papenfuss A.T."/>
            <person name="Wakefield M.J."/>
            <person name="Olender T."/>
            <person name="Lancet D."/>
            <person name="Huttley G.A."/>
            <person name="Smit A.F."/>
            <person name="Pask A."/>
            <person name="Temple-Smith P."/>
            <person name="Batzer M.A."/>
            <person name="Walker J.A."/>
            <person name="Konkel M.K."/>
            <person name="Harris R.S."/>
            <person name="Whittington C.M."/>
            <person name="Wong E.S."/>
            <person name="Gemmell N.J."/>
            <person name="Buschiazzo E."/>
            <person name="Vargas Jentzsch I.M."/>
            <person name="Merkel A."/>
            <person name="Schmitz J."/>
            <person name="Zemann A."/>
            <person name="Churakov G."/>
            <person name="Kriegs J.O."/>
            <person name="Brosius J."/>
            <person name="Murchison E.P."/>
            <person name="Sachidanandam R."/>
            <person name="Smith C."/>
            <person name="Hannon G.J."/>
            <person name="Tsend-Ayush E."/>
            <person name="McMillan D."/>
            <person name="Attenborough R."/>
            <person name="Rens W."/>
            <person name="Ferguson-Smith M."/>
            <person name="Lefevre C.M."/>
            <person name="Sharp J.A."/>
            <person name="Nicholas K.R."/>
            <person name="Ray D.A."/>
            <person name="Kube M."/>
            <person name="Reinhardt R."/>
            <person name="Pringle T.H."/>
            <person name="Taylor J."/>
            <person name="Jones R.C."/>
            <person name="Nixon B."/>
            <person name="Dacheux J.L."/>
            <person name="Niwa H."/>
            <person name="Sekita Y."/>
            <person name="Huang X."/>
            <person name="Stark A."/>
            <person name="Kheradpour P."/>
            <person name="Kellis M."/>
            <person name="Flicek P."/>
            <person name="Chen Y."/>
            <person name="Webber C."/>
            <person name="Hardison R."/>
            <person name="Nelson J."/>
            <person name="Hallsworth-Pepin K."/>
            <person name="Delehaunty K."/>
            <person name="Markovic C."/>
            <person name="Minx P."/>
            <person name="Feng Y."/>
            <person name="Kremitzki C."/>
            <person name="Mitreva M."/>
            <person name="Glasscock J."/>
            <person name="Wylie T."/>
            <person name="Wohldmann P."/>
            <person name="Thiru P."/>
            <person name="Nhan M.N."/>
            <person name="Pohl C.S."/>
            <person name="Smith S.M."/>
            <person name="Hou S."/>
            <person name="Nefedov M."/>
            <person name="de Jong P.J."/>
            <person name="Renfree M.B."/>
            <person name="Mardis E.R."/>
            <person name="Wilson R.K."/>
        </authorList>
    </citation>
    <scope>NUCLEOTIDE SEQUENCE [LARGE SCALE GENOMIC DNA]</scope>
    <source>
        <strain evidence="13 14">Glennie</strain>
    </source>
</reference>
<gene>
    <name evidence="13" type="primary">LOC103165412</name>
</gene>
<evidence type="ECO:0000256" key="10">
    <source>
        <dbReference type="SAM" id="Phobius"/>
    </source>
</evidence>
<evidence type="ECO:0000256" key="1">
    <source>
        <dbReference type="ARBA" id="ARBA00004370"/>
    </source>
</evidence>
<evidence type="ECO:0000256" key="3">
    <source>
        <dbReference type="ARBA" id="ARBA00022729"/>
    </source>
</evidence>
<name>A0A6I8PMD3_ORNAN</name>
<keyword evidence="4 10" id="KW-1133">Transmembrane helix</keyword>
<dbReference type="InterPro" id="IPR003599">
    <property type="entry name" value="Ig_sub"/>
</dbReference>
<evidence type="ECO:0000256" key="8">
    <source>
        <dbReference type="ARBA" id="ARBA00023319"/>
    </source>
</evidence>
<proteinExistence type="inferred from homology"/>
<dbReference type="InterPro" id="IPR053896">
    <property type="entry name" value="BTN3A2-like_Ig-C"/>
</dbReference>
<keyword evidence="5 10" id="KW-0472">Membrane</keyword>
<dbReference type="FunFam" id="2.60.40.10:FF:000088">
    <property type="entry name" value="Butyrophilin subfamily 1 member A1"/>
    <property type="match status" value="1"/>
</dbReference>
<comment type="similarity">
    <text evidence="9">Belongs to the SKINT family.</text>
</comment>
<dbReference type="InterPro" id="IPR007110">
    <property type="entry name" value="Ig-like_dom"/>
</dbReference>
<reference evidence="13" key="2">
    <citation type="submission" date="2025-08" db="UniProtKB">
        <authorList>
            <consortium name="Ensembl"/>
        </authorList>
    </citation>
    <scope>IDENTIFICATION</scope>
    <source>
        <strain evidence="13">Glennie</strain>
    </source>
</reference>
<keyword evidence="7" id="KW-0325">Glycoprotein</keyword>
<feature type="signal peptide" evidence="11">
    <location>
        <begin position="1"/>
        <end position="32"/>
    </location>
</feature>
<evidence type="ECO:0000313" key="14">
    <source>
        <dbReference type="Proteomes" id="UP000002279"/>
    </source>
</evidence>
<organism evidence="13 14">
    <name type="scientific">Ornithorhynchus anatinus</name>
    <name type="common">Duckbill platypus</name>
    <dbReference type="NCBI Taxonomy" id="9258"/>
    <lineage>
        <taxon>Eukaryota</taxon>
        <taxon>Metazoa</taxon>
        <taxon>Chordata</taxon>
        <taxon>Craniata</taxon>
        <taxon>Vertebrata</taxon>
        <taxon>Euteleostomi</taxon>
        <taxon>Mammalia</taxon>
        <taxon>Monotremata</taxon>
        <taxon>Ornithorhynchidae</taxon>
        <taxon>Ornithorhynchus</taxon>
    </lineage>
</organism>
<evidence type="ECO:0000313" key="13">
    <source>
        <dbReference type="Ensembl" id="ENSOANP00000052860.1"/>
    </source>
</evidence>
<feature type="domain" description="Ig-like" evidence="12">
    <location>
        <begin position="17"/>
        <end position="145"/>
    </location>
</feature>
<evidence type="ECO:0000259" key="12">
    <source>
        <dbReference type="PROSITE" id="PS50835"/>
    </source>
</evidence>
<keyword evidence="14" id="KW-1185">Reference proteome</keyword>
<dbReference type="SMART" id="SM00409">
    <property type="entry name" value="IG"/>
    <property type="match status" value="1"/>
</dbReference>
<dbReference type="PANTHER" id="PTHR24100">
    <property type="entry name" value="BUTYROPHILIN"/>
    <property type="match status" value="1"/>
</dbReference>
<evidence type="ECO:0000256" key="4">
    <source>
        <dbReference type="ARBA" id="ARBA00022989"/>
    </source>
</evidence>
<feature type="transmembrane region" description="Helical" evidence="10">
    <location>
        <begin position="250"/>
        <end position="272"/>
    </location>
</feature>
<accession>A0A6I8PMD3</accession>
<dbReference type="GeneTree" id="ENSGT01120000271914"/>
<dbReference type="PROSITE" id="PS50835">
    <property type="entry name" value="IG_LIKE"/>
    <property type="match status" value="2"/>
</dbReference>
<dbReference type="SMART" id="SM00406">
    <property type="entry name" value="IGv"/>
    <property type="match status" value="1"/>
</dbReference>
<dbReference type="InterPro" id="IPR013106">
    <property type="entry name" value="Ig_V-set"/>
</dbReference>
<evidence type="ECO:0000256" key="11">
    <source>
        <dbReference type="SAM" id="SignalP"/>
    </source>
</evidence>
<keyword evidence="6" id="KW-1015">Disulfide bond</keyword>
<dbReference type="PANTHER" id="PTHR24100:SF108">
    <property type="entry name" value="BUTYROPHILIN-LIKE PROTEIN 8"/>
    <property type="match status" value="1"/>
</dbReference>
<dbReference type="GO" id="GO:0050863">
    <property type="term" value="P:regulation of T cell activation"/>
    <property type="evidence" value="ECO:0007669"/>
    <property type="project" value="UniProtKB-ARBA"/>
</dbReference>
<sequence length="300" mass="33223">MGCDAALPRACCPLLGPLFAIVLIHLPSGASGQFQVTALTSPVWASIGGEAILSCQVSPRGKAEAQRWFHSHFKSAILLQGDWNGEQPLAEYQNRTELMDPSPNDDPGTVSLRIRDIRVSDNGTYTCYFKSVSYYHSATVQLQVTALGSALHLHLKDYEEGGIQVLCHSAGWFPTPLLQWKKLGHEQEPYASKVQITEDGDGLFGVEGALILKESDPVSWVCHVSSGLKNQEREARFSVADVIFPHHSPMLLILPLFLVALVLLTLVCLILLRRQLRENGRLLLVKALRKPPSRNWQSIR</sequence>
<dbReference type="Proteomes" id="UP000002279">
    <property type="component" value="Chromosome X5"/>
</dbReference>
<dbReference type="InterPro" id="IPR050504">
    <property type="entry name" value="IgSF_BTN/MOG"/>
</dbReference>
<keyword evidence="8" id="KW-0393">Immunoglobulin domain</keyword>
<dbReference type="Pfam" id="PF22705">
    <property type="entry name" value="C2-set_3"/>
    <property type="match status" value="1"/>
</dbReference>
<keyword evidence="2 10" id="KW-0812">Transmembrane</keyword>
<reference evidence="13" key="3">
    <citation type="submission" date="2025-09" db="UniProtKB">
        <authorList>
            <consortium name="Ensembl"/>
        </authorList>
    </citation>
    <scope>IDENTIFICATION</scope>
    <source>
        <strain evidence="13">Glennie</strain>
    </source>
</reference>
<dbReference type="Pfam" id="PF07686">
    <property type="entry name" value="V-set"/>
    <property type="match status" value="1"/>
</dbReference>
<dbReference type="GO" id="GO:0016020">
    <property type="term" value="C:membrane"/>
    <property type="evidence" value="ECO:0007669"/>
    <property type="project" value="UniProtKB-SubCell"/>
</dbReference>
<feature type="chain" id="PRO_5026167202" description="Ig-like domain-containing protein" evidence="11">
    <location>
        <begin position="33"/>
        <end position="300"/>
    </location>
</feature>
<dbReference type="FunFam" id="2.60.40.10:FF:000142">
    <property type="entry name" value="V-set domain-containing T-cell activation inhibitor 1"/>
    <property type="match status" value="1"/>
</dbReference>
<evidence type="ECO:0000256" key="7">
    <source>
        <dbReference type="ARBA" id="ARBA00023180"/>
    </source>
</evidence>
<dbReference type="InterPro" id="IPR013783">
    <property type="entry name" value="Ig-like_fold"/>
</dbReference>
<evidence type="ECO:0000256" key="2">
    <source>
        <dbReference type="ARBA" id="ARBA00022692"/>
    </source>
</evidence>
<evidence type="ECO:0000256" key="9">
    <source>
        <dbReference type="ARBA" id="ARBA00038221"/>
    </source>
</evidence>
<evidence type="ECO:0000256" key="6">
    <source>
        <dbReference type="ARBA" id="ARBA00023157"/>
    </source>
</evidence>
<dbReference type="SUPFAM" id="SSF48726">
    <property type="entry name" value="Immunoglobulin"/>
    <property type="match status" value="2"/>
</dbReference>
<dbReference type="InterPro" id="IPR036179">
    <property type="entry name" value="Ig-like_dom_sf"/>
</dbReference>
<dbReference type="AlphaFoldDB" id="A0A6I8PMD3"/>
<feature type="domain" description="Ig-like" evidence="12">
    <location>
        <begin position="163"/>
        <end position="238"/>
    </location>
</feature>
<evidence type="ECO:0000256" key="5">
    <source>
        <dbReference type="ARBA" id="ARBA00023136"/>
    </source>
</evidence>
<dbReference type="GO" id="GO:0042110">
    <property type="term" value="P:T cell activation"/>
    <property type="evidence" value="ECO:0007669"/>
    <property type="project" value="UniProtKB-ARBA"/>
</dbReference>
<keyword evidence="3 11" id="KW-0732">Signal</keyword>
<dbReference type="Ensembl" id="ENSOANT00000070456.1">
    <property type="protein sequence ID" value="ENSOANP00000052860.1"/>
    <property type="gene ID" value="ENSOANG00000013368.3"/>
</dbReference>
<dbReference type="GO" id="GO:1903037">
    <property type="term" value="P:regulation of leukocyte cell-cell adhesion"/>
    <property type="evidence" value="ECO:0007669"/>
    <property type="project" value="UniProtKB-ARBA"/>
</dbReference>